<dbReference type="AlphaFoldDB" id="A0A195FPB8"/>
<comment type="similarity">
    <text evidence="1">Belongs to the peptidase M20A family.</text>
</comment>
<evidence type="ECO:0000313" key="11">
    <source>
        <dbReference type="EMBL" id="KYN42157.1"/>
    </source>
</evidence>
<dbReference type="Pfam" id="PF01546">
    <property type="entry name" value="Peptidase_M20"/>
    <property type="match status" value="1"/>
</dbReference>
<keyword evidence="2" id="KW-0645">Protease</keyword>
<dbReference type="GO" id="GO:0070573">
    <property type="term" value="F:metallodipeptidase activity"/>
    <property type="evidence" value="ECO:0007669"/>
    <property type="project" value="InterPro"/>
</dbReference>
<keyword evidence="4" id="KW-0378">Hydrolase</keyword>
<keyword evidence="3 8" id="KW-0479">Metal-binding</keyword>
<organism evidence="11 12">
    <name type="scientific">Trachymyrmex septentrionalis</name>
    <dbReference type="NCBI Taxonomy" id="34720"/>
    <lineage>
        <taxon>Eukaryota</taxon>
        <taxon>Metazoa</taxon>
        <taxon>Ecdysozoa</taxon>
        <taxon>Arthropoda</taxon>
        <taxon>Hexapoda</taxon>
        <taxon>Insecta</taxon>
        <taxon>Pterygota</taxon>
        <taxon>Neoptera</taxon>
        <taxon>Endopterygota</taxon>
        <taxon>Hymenoptera</taxon>
        <taxon>Apocrita</taxon>
        <taxon>Aculeata</taxon>
        <taxon>Formicoidea</taxon>
        <taxon>Formicidae</taxon>
        <taxon>Myrmicinae</taxon>
        <taxon>Trachymyrmex</taxon>
    </lineage>
</organism>
<feature type="binding site" evidence="8">
    <location>
        <position position="449"/>
    </location>
    <ligand>
        <name>Mn(2+)</name>
        <dbReference type="ChEBI" id="CHEBI:29035"/>
        <label>1</label>
    </ligand>
</feature>
<evidence type="ECO:0000256" key="5">
    <source>
        <dbReference type="ARBA" id="ARBA00023049"/>
    </source>
</evidence>
<evidence type="ECO:0000256" key="6">
    <source>
        <dbReference type="PIRSR" id="PIRSR037242-1"/>
    </source>
</evidence>
<dbReference type="InterPro" id="IPR051458">
    <property type="entry name" value="Cyt/Met_Dipeptidase"/>
</dbReference>
<accession>A0A195FPB8</accession>
<dbReference type="PROSITE" id="PS00759">
    <property type="entry name" value="ARGE_DAPE_CPG2_2"/>
    <property type="match status" value="1"/>
</dbReference>
<feature type="binding site" description="in other chain" evidence="7">
    <location>
        <position position="198"/>
    </location>
    <ligand>
        <name>substrate</name>
        <note>ligand shared between homodimeric partners</note>
    </ligand>
</feature>
<evidence type="ECO:0000256" key="1">
    <source>
        <dbReference type="ARBA" id="ARBA00006247"/>
    </source>
</evidence>
<evidence type="ECO:0000256" key="2">
    <source>
        <dbReference type="ARBA" id="ARBA00022670"/>
    </source>
</evidence>
<protein>
    <submittedName>
        <fullName evidence="11">Cytosolic non-specific dipeptidase</fullName>
    </submittedName>
</protein>
<feature type="binding site" description="in other chain" evidence="7">
    <location>
        <position position="347"/>
    </location>
    <ligand>
        <name>substrate</name>
        <note>ligand shared between homodimeric partners</note>
    </ligand>
</feature>
<dbReference type="FunFam" id="3.40.630.10:FF:000014">
    <property type="entry name" value="Cytosolic non-specific dipeptidase"/>
    <property type="match status" value="1"/>
</dbReference>
<sequence>MALPTALTTLFKYIDEQKEQYINNLKTAVAIKSVSAWPDYRDEVIKMMKWAEARLKDLGAITELADVGKQTLPDGSEIPLPPVLLGSLGSDPKKKTVLLYGHLDVQPALMKDGWDTEPFTLTEKDGKLYGRGSTDDKGPVLCWIHALQAYKATEIEIPVNLKFVFEGMEESGSEGLDELLWEKKDSFLKNVDYICISDNYWLGTKKPCITYGLRGICYYQIEVTCAAKDLHSGTFGGCIYEAMADLIYLMNTLVDIDHFILIDDIYNKVAELTGAELDTYKNIDFDVKEFKKTVGTKKVPHDEFKNNLLMHRWRQPSLSLHGIEGAFSESGAKTVIPSKVIGKFSLRIVPHMTVEDTTDKVIKYINKKWEERGSPNIMNVSLSHGGKPWSENPNHPNYVAARKATRHVYKVEPDLCREGGSIPVTLTFQEVTGKNVLLLPVGQGDDGAHSQNEKLNVRNYIQGTKLLAAYLYEVAHV</sequence>
<evidence type="ECO:0000256" key="3">
    <source>
        <dbReference type="ARBA" id="ARBA00022723"/>
    </source>
</evidence>
<dbReference type="Gene3D" id="3.40.630.10">
    <property type="entry name" value="Zn peptidases"/>
    <property type="match status" value="1"/>
</dbReference>
<dbReference type="Gene3D" id="3.30.70.360">
    <property type="match status" value="1"/>
</dbReference>
<feature type="site" description="Important for catalytic activity" evidence="9">
    <location>
        <position position="231"/>
    </location>
</feature>
<dbReference type="PANTHER" id="PTHR43270">
    <property type="entry name" value="BETA-ALA-HIS DIPEPTIDASE"/>
    <property type="match status" value="1"/>
</dbReference>
<feature type="binding site" description="in other chain" evidence="7">
    <location>
        <position position="449"/>
    </location>
    <ligand>
        <name>substrate</name>
        <note>ligand shared between homodimeric partners</note>
    </ligand>
</feature>
<keyword evidence="5" id="KW-0482">Metalloprotease</keyword>
<dbReference type="KEGG" id="tsep:108745948"/>
<dbReference type="InterPro" id="IPR011650">
    <property type="entry name" value="Peptidase_M20_dimer"/>
</dbReference>
<dbReference type="SUPFAM" id="SSF53187">
    <property type="entry name" value="Zn-dependent exopeptidases"/>
    <property type="match status" value="1"/>
</dbReference>
<dbReference type="CDD" id="cd05676">
    <property type="entry name" value="M20_dipept_like_CNDP"/>
    <property type="match status" value="1"/>
</dbReference>
<dbReference type="InterPro" id="IPR002933">
    <property type="entry name" value="Peptidase_M20"/>
</dbReference>
<dbReference type="STRING" id="34720.A0A195FPB8"/>
<dbReference type="Proteomes" id="UP000078541">
    <property type="component" value="Unassembled WGS sequence"/>
</dbReference>
<evidence type="ECO:0000256" key="9">
    <source>
        <dbReference type="PIRSR" id="PIRSR037242-4"/>
    </source>
</evidence>
<dbReference type="InterPro" id="IPR001261">
    <property type="entry name" value="ArgE/DapE_CS"/>
</dbReference>
<feature type="binding site" description="in other chain" evidence="7">
    <location>
        <position position="421"/>
    </location>
    <ligand>
        <name>substrate</name>
        <note>ligand shared between homodimeric partners</note>
    </ligand>
</feature>
<dbReference type="GO" id="GO:0046872">
    <property type="term" value="F:metal ion binding"/>
    <property type="evidence" value="ECO:0007669"/>
    <property type="project" value="UniProtKB-KW"/>
</dbReference>
<feature type="binding site" evidence="8">
    <location>
        <position position="198"/>
    </location>
    <ligand>
        <name>Mn(2+)</name>
        <dbReference type="ChEBI" id="CHEBI:29035"/>
        <label>2</label>
    </ligand>
</feature>
<feature type="domain" description="Peptidase M20 dimerisation" evidence="10">
    <location>
        <begin position="211"/>
        <end position="371"/>
    </location>
</feature>
<keyword evidence="8" id="KW-0464">Manganese</keyword>
<evidence type="ECO:0000313" key="12">
    <source>
        <dbReference type="Proteomes" id="UP000078541"/>
    </source>
</evidence>
<dbReference type="Pfam" id="PF07687">
    <property type="entry name" value="M20_dimer"/>
    <property type="match status" value="1"/>
</dbReference>
<evidence type="ECO:0000256" key="8">
    <source>
        <dbReference type="PIRSR" id="PIRSR037242-3"/>
    </source>
</evidence>
<dbReference type="OrthoDB" id="7832001at2759"/>
<evidence type="ECO:0000256" key="4">
    <source>
        <dbReference type="ARBA" id="ARBA00022801"/>
    </source>
</evidence>
<feature type="binding site" evidence="8">
    <location>
        <position position="170"/>
    </location>
    <ligand>
        <name>Mn(2+)</name>
        <dbReference type="ChEBI" id="CHEBI:29035"/>
        <label>1</label>
    </ligand>
</feature>
<dbReference type="PIRSF" id="PIRSF037242">
    <property type="entry name" value="CNDP_dipeptidase"/>
    <property type="match status" value="1"/>
</dbReference>
<feature type="binding site" evidence="7">
    <location>
        <position position="231"/>
    </location>
    <ligand>
        <name>substrate</name>
        <note>ligand shared between homodimeric partners</note>
    </ligand>
</feature>
<feature type="active site" evidence="6">
    <location>
        <position position="104"/>
    </location>
</feature>
<feature type="active site" description="Proton acceptor" evidence="6">
    <location>
        <position position="169"/>
    </location>
</feature>
<dbReference type="InterPro" id="IPR017153">
    <property type="entry name" value="CNDP/DUG1"/>
</dbReference>
<proteinExistence type="inferred from homology"/>
<dbReference type="PANTHER" id="PTHR43270:SF4">
    <property type="entry name" value="CARNOSINE DIPEPTIDASE 2, ISOFORM A"/>
    <property type="match status" value="1"/>
</dbReference>
<name>A0A195FPB8_9HYME</name>
<evidence type="ECO:0000256" key="7">
    <source>
        <dbReference type="PIRSR" id="PIRSR037242-2"/>
    </source>
</evidence>
<comment type="cofactor">
    <cofactor evidence="8">
        <name>Mn(2+)</name>
        <dbReference type="ChEBI" id="CHEBI:29035"/>
    </cofactor>
    <text evidence="8">Binds 2 manganese ions per subunit.</text>
</comment>
<gene>
    <name evidence="11" type="ORF">ALC56_03295</name>
</gene>
<evidence type="ECO:0000259" key="10">
    <source>
        <dbReference type="Pfam" id="PF07687"/>
    </source>
</evidence>
<feature type="binding site" evidence="8">
    <location>
        <position position="135"/>
    </location>
    <ligand>
        <name>Mn(2+)</name>
        <dbReference type="ChEBI" id="CHEBI:29035"/>
        <label>1</label>
    </ligand>
</feature>
<feature type="binding site" evidence="8">
    <location>
        <position position="102"/>
    </location>
    <ligand>
        <name>Mn(2+)</name>
        <dbReference type="ChEBI" id="CHEBI:29035"/>
        <label>2</label>
    </ligand>
</feature>
<keyword evidence="12" id="KW-1185">Reference proteome</keyword>
<feature type="binding site" evidence="7">
    <location>
        <position position="334"/>
    </location>
    <ligand>
        <name>substrate</name>
        <note>ligand shared between homodimeric partners</note>
    </ligand>
</feature>
<dbReference type="GO" id="GO:0006508">
    <property type="term" value="P:proteolysis"/>
    <property type="evidence" value="ECO:0007669"/>
    <property type="project" value="UniProtKB-KW"/>
</dbReference>
<feature type="binding site" evidence="8">
    <location>
        <position position="135"/>
    </location>
    <ligand>
        <name>Mn(2+)</name>
        <dbReference type="ChEBI" id="CHEBI:29035"/>
        <label>2</label>
    </ligand>
</feature>
<reference evidence="11 12" key="1">
    <citation type="submission" date="2016-03" db="EMBL/GenBank/DDBJ databases">
        <title>Trachymyrmex septentrionalis WGS genome.</title>
        <authorList>
            <person name="Nygaard S."/>
            <person name="Hu H."/>
            <person name="Boomsma J."/>
            <person name="Zhang G."/>
        </authorList>
    </citation>
    <scope>NUCLEOTIDE SEQUENCE [LARGE SCALE GENOMIC DNA]</scope>
    <source>
        <strain evidence="11">Tsep2-gDNA-1</strain>
        <tissue evidence="11">Whole body</tissue>
    </source>
</reference>
<dbReference type="EMBL" id="KQ981382">
    <property type="protein sequence ID" value="KYN42157.1"/>
    <property type="molecule type" value="Genomic_DNA"/>
</dbReference>